<keyword evidence="2" id="KW-1185">Reference proteome</keyword>
<reference evidence="1 2" key="1">
    <citation type="submission" date="2020-10" db="EMBL/GenBank/DDBJ databases">
        <authorList>
            <person name="Castelo-Branco R."/>
            <person name="Eusebio N."/>
            <person name="Adriana R."/>
            <person name="Vieira A."/>
            <person name="Brugerolle De Fraissinette N."/>
            <person name="Rezende De Castro R."/>
            <person name="Schneider M.P."/>
            <person name="Vasconcelos V."/>
            <person name="Leao P.N."/>
        </authorList>
    </citation>
    <scope>NUCLEOTIDE SEQUENCE [LARGE SCALE GENOMIC DNA]</scope>
    <source>
        <strain evidence="1 2">LEGE 00031</strain>
    </source>
</reference>
<evidence type="ECO:0000313" key="2">
    <source>
        <dbReference type="Proteomes" id="UP000658720"/>
    </source>
</evidence>
<dbReference type="RefSeq" id="WP_194018885.1">
    <property type="nucleotide sequence ID" value="NZ_JADEVV010000006.1"/>
</dbReference>
<evidence type="ECO:0008006" key="3">
    <source>
        <dbReference type="Google" id="ProtNLM"/>
    </source>
</evidence>
<sequence length="370" mass="42003">MYKAIADAIDSHDLATAEQLLAAMEGESWENPMTAYYQARLLEAQGNLNGAEEKFRQLLVISHSPQLVAKIRAGLGRIDTHRQAETAQSLAEQQAAIEEAKADPEAQSAGIFVLEPVPLAEKQAKAIQFGKIMAMDPYTARLQLPSRAWRLYRTGAIGELNYYHQQCQAAAIPSFSVALADILALKVFPVFRIESLSPVVTVTYRISREEEGTFSFTWQDVSQTVEGLLPIFEECVDVNVRGKIQRKTEILDYAHICDLHLPQHQTILRFCDQIYEFNQGISLDDEKSVHGQQGTAHQQWQQLSHIWQTNLADKPAWKEFNAFAETALDFQELLKSVDPHIPFLRREDTNWDKAFHLYSTLAFCRDRLLE</sequence>
<dbReference type="Proteomes" id="UP000658720">
    <property type="component" value="Unassembled WGS sequence"/>
</dbReference>
<dbReference type="EMBL" id="JADEVV010000006">
    <property type="protein sequence ID" value="MBE9252862.1"/>
    <property type="molecule type" value="Genomic_DNA"/>
</dbReference>
<evidence type="ECO:0000313" key="1">
    <source>
        <dbReference type="EMBL" id="MBE9252862.1"/>
    </source>
</evidence>
<name>A0ABR9VNE2_9SYNC</name>
<organism evidence="1 2">
    <name type="scientific">Synechocystis salina LEGE 00031</name>
    <dbReference type="NCBI Taxonomy" id="1828736"/>
    <lineage>
        <taxon>Bacteria</taxon>
        <taxon>Bacillati</taxon>
        <taxon>Cyanobacteriota</taxon>
        <taxon>Cyanophyceae</taxon>
        <taxon>Synechococcales</taxon>
        <taxon>Merismopediaceae</taxon>
        <taxon>Synechocystis</taxon>
    </lineage>
</organism>
<accession>A0ABR9VNE2</accession>
<protein>
    <recommendedName>
        <fullName evidence="3">Tetratricopeptide repeat protein</fullName>
    </recommendedName>
</protein>
<gene>
    <name evidence="1" type="ORF">IQ217_03115</name>
</gene>
<proteinExistence type="predicted"/>
<comment type="caution">
    <text evidence="1">The sequence shown here is derived from an EMBL/GenBank/DDBJ whole genome shotgun (WGS) entry which is preliminary data.</text>
</comment>